<proteinExistence type="inferred from homology"/>
<sequence length="326" mass="36908">MIPKSSILRQACVRLCATQSVRVRFSTSALSRYSSTPAPETSGATSTSAEELKHFNELADSWWDVHGSQRILHKMNQLRMDFIVDTIKRYNQKLPGYSLDLLPPVVKQELEWDLQDEEDRLITGKNSSGEAIQKFNVLDVGCGGGILSESLARLGFISHVKGIDLSCDVLEYAKKHMNQDLTLKGKLDYHLTELEGLPKGEKYDMVTMMEMLEHVDMPAEILKQGIDRVKPGGWLFLSTINRTPISWFTTIFMGEHILKIVPTGTHTYSKYINEEELREWFEQQPDWELVKSAGCLYIPMVGWKLAGTSQMGNYIMALKKKASATN</sequence>
<comment type="pathway">
    <text evidence="5">Cofactor biosynthesis; ubiquinone biosynthesis.</text>
</comment>
<dbReference type="PANTHER" id="PTHR43464:SF19">
    <property type="entry name" value="UBIQUINONE BIOSYNTHESIS O-METHYLTRANSFERASE, MITOCHONDRIAL"/>
    <property type="match status" value="1"/>
</dbReference>
<comment type="function">
    <text evidence="5">O-methyltransferase required for two non-consecutive steps during ubiquinone biosynthesis. Catalyzes the 2 O-methylation of 3,4-dihydroxy-5-(all-trans-polyprenyl)benzoic acid into 4-hydroxy-3-methoxy-5-(all-trans-polyprenyl)benzoic acid. Also catalyzes the last step of ubiquinone biosynthesis by mediating methylation of 3-demethylubiquinone into ubiquinone. Also able to mediate the methylation of 3-demethylubiquinol into ubiquinol.</text>
</comment>
<feature type="binding site" evidence="5">
    <location>
        <position position="209"/>
    </location>
    <ligand>
        <name>S-adenosyl-L-methionine</name>
        <dbReference type="ChEBI" id="CHEBI:59789"/>
    </ligand>
</feature>
<evidence type="ECO:0000256" key="4">
    <source>
        <dbReference type="ARBA" id="ARBA00022691"/>
    </source>
</evidence>
<comment type="similarity">
    <text evidence="5">Belongs to the class I-like SAM-binding methyltransferase superfamily. UbiG/COQ3 family.</text>
</comment>
<keyword evidence="5" id="KW-0472">Membrane</keyword>
<comment type="catalytic activity">
    <reaction evidence="5">
        <text>a 3-demethylubiquinol + S-adenosyl-L-methionine = a ubiquinol + S-adenosyl-L-homocysteine + H(+)</text>
        <dbReference type="Rhea" id="RHEA:44380"/>
        <dbReference type="Rhea" id="RHEA-COMP:9566"/>
        <dbReference type="Rhea" id="RHEA-COMP:10914"/>
        <dbReference type="ChEBI" id="CHEBI:15378"/>
        <dbReference type="ChEBI" id="CHEBI:17976"/>
        <dbReference type="ChEBI" id="CHEBI:57856"/>
        <dbReference type="ChEBI" id="CHEBI:59789"/>
        <dbReference type="ChEBI" id="CHEBI:84422"/>
        <dbReference type="EC" id="2.1.1.64"/>
    </reaction>
</comment>
<dbReference type="HAMAP" id="MF_00472">
    <property type="entry name" value="UbiG"/>
    <property type="match status" value="1"/>
</dbReference>
<keyword evidence="5" id="KW-0479">Metal-binding</keyword>
<dbReference type="AlphaFoldDB" id="A0A1E3PQL6"/>
<organism evidence="6 7">
    <name type="scientific">Nadsonia fulvescens var. elongata DSM 6958</name>
    <dbReference type="NCBI Taxonomy" id="857566"/>
    <lineage>
        <taxon>Eukaryota</taxon>
        <taxon>Fungi</taxon>
        <taxon>Dikarya</taxon>
        <taxon>Ascomycota</taxon>
        <taxon>Saccharomycotina</taxon>
        <taxon>Dipodascomycetes</taxon>
        <taxon>Dipodascales</taxon>
        <taxon>Dipodascales incertae sedis</taxon>
        <taxon>Nadsonia</taxon>
    </lineage>
</organism>
<feature type="binding site" evidence="5">
    <location>
        <position position="213"/>
    </location>
    <ligand>
        <name>Mg(2+)</name>
        <dbReference type="ChEBI" id="CHEBI:18420"/>
    </ligand>
</feature>
<keyword evidence="5" id="KW-0999">Mitochondrion inner membrane</keyword>
<gene>
    <name evidence="5" type="primary">COQ3</name>
    <name evidence="6" type="ORF">NADFUDRAFT_80897</name>
</gene>
<dbReference type="SUPFAM" id="SSF53335">
    <property type="entry name" value="S-adenosyl-L-methionine-dependent methyltransferases"/>
    <property type="match status" value="1"/>
</dbReference>
<accession>A0A1E3PQL6</accession>
<dbReference type="EC" id="2.1.1.-" evidence="5"/>
<reference evidence="6 7" key="1">
    <citation type="journal article" date="2016" name="Proc. Natl. Acad. Sci. U.S.A.">
        <title>Comparative genomics of biotechnologically important yeasts.</title>
        <authorList>
            <person name="Riley R."/>
            <person name="Haridas S."/>
            <person name="Wolfe K.H."/>
            <person name="Lopes M.R."/>
            <person name="Hittinger C.T."/>
            <person name="Goeker M."/>
            <person name="Salamov A.A."/>
            <person name="Wisecaver J.H."/>
            <person name="Long T.M."/>
            <person name="Calvey C.H."/>
            <person name="Aerts A.L."/>
            <person name="Barry K.W."/>
            <person name="Choi C."/>
            <person name="Clum A."/>
            <person name="Coughlan A.Y."/>
            <person name="Deshpande S."/>
            <person name="Douglass A.P."/>
            <person name="Hanson S.J."/>
            <person name="Klenk H.-P."/>
            <person name="LaButti K.M."/>
            <person name="Lapidus A."/>
            <person name="Lindquist E.A."/>
            <person name="Lipzen A.M."/>
            <person name="Meier-Kolthoff J.P."/>
            <person name="Ohm R.A."/>
            <person name="Otillar R.P."/>
            <person name="Pangilinan J.L."/>
            <person name="Peng Y."/>
            <person name="Rokas A."/>
            <person name="Rosa C.A."/>
            <person name="Scheuner C."/>
            <person name="Sibirny A.A."/>
            <person name="Slot J.C."/>
            <person name="Stielow J.B."/>
            <person name="Sun H."/>
            <person name="Kurtzman C.P."/>
            <person name="Blackwell M."/>
            <person name="Grigoriev I.V."/>
            <person name="Jeffries T.W."/>
        </authorList>
    </citation>
    <scope>NUCLEOTIDE SEQUENCE [LARGE SCALE GENOMIC DNA]</scope>
    <source>
        <strain evidence="6 7">DSM 6958</strain>
    </source>
</reference>
<dbReference type="UniPathway" id="UPA00232"/>
<dbReference type="GO" id="GO:0120537">
    <property type="term" value="F:3-demethylubiquinone 3-O-methyltransferase activity"/>
    <property type="evidence" value="ECO:0007669"/>
    <property type="project" value="RHEA"/>
</dbReference>
<dbReference type="Gene3D" id="3.40.50.150">
    <property type="entry name" value="Vaccinia Virus protein VP39"/>
    <property type="match status" value="1"/>
</dbReference>
<comment type="catalytic activity">
    <reaction evidence="5">
        <text>a 3-demethylubiquinone + S-adenosyl-L-methionine = a ubiquinone + S-adenosyl-L-homocysteine</text>
        <dbReference type="Rhea" id="RHEA:81215"/>
        <dbReference type="Rhea" id="RHEA-COMP:9565"/>
        <dbReference type="Rhea" id="RHEA-COMP:19654"/>
        <dbReference type="ChEBI" id="CHEBI:16389"/>
        <dbReference type="ChEBI" id="CHEBI:57856"/>
        <dbReference type="ChEBI" id="CHEBI:59789"/>
        <dbReference type="ChEBI" id="CHEBI:231825"/>
    </reaction>
</comment>
<keyword evidence="3 5" id="KW-0831">Ubiquinone biosynthesis</keyword>
<dbReference type="STRING" id="857566.A0A1E3PQL6"/>
<evidence type="ECO:0000256" key="1">
    <source>
        <dbReference type="ARBA" id="ARBA00022603"/>
    </source>
</evidence>
<comment type="catalytic activity">
    <reaction evidence="5">
        <text>a 3,4-dihydroxy-5-(all-trans-polyprenyl)benzoate + S-adenosyl-L-methionine = a 4-hydroxy-3-methoxy-5-(all-trans-polyprenyl)benzoate + S-adenosyl-L-homocysteine + H(+)</text>
        <dbReference type="Rhea" id="RHEA:44452"/>
        <dbReference type="Rhea" id="RHEA-COMP:10930"/>
        <dbReference type="Rhea" id="RHEA-COMP:10931"/>
        <dbReference type="ChEBI" id="CHEBI:15378"/>
        <dbReference type="ChEBI" id="CHEBI:57856"/>
        <dbReference type="ChEBI" id="CHEBI:59789"/>
        <dbReference type="ChEBI" id="CHEBI:64694"/>
        <dbReference type="ChEBI" id="CHEBI:84443"/>
        <dbReference type="EC" id="2.1.1.114"/>
    </reaction>
</comment>
<dbReference type="PANTHER" id="PTHR43464">
    <property type="entry name" value="METHYLTRANSFERASE"/>
    <property type="match status" value="1"/>
</dbReference>
<comment type="cofactor">
    <cofactor evidence="5">
        <name>Mg(2+)</name>
        <dbReference type="ChEBI" id="CHEBI:18420"/>
    </cofactor>
</comment>
<dbReference type="InterPro" id="IPR010233">
    <property type="entry name" value="UbiG_MeTrfase"/>
</dbReference>
<keyword evidence="4 5" id="KW-0949">S-adenosyl-L-methionine</keyword>
<keyword evidence="2 5" id="KW-0808">Transferase</keyword>
<keyword evidence="5" id="KW-0496">Mitochondrion</keyword>
<evidence type="ECO:0000256" key="3">
    <source>
        <dbReference type="ARBA" id="ARBA00022688"/>
    </source>
</evidence>
<dbReference type="EMBL" id="KV454406">
    <property type="protein sequence ID" value="ODQ67726.1"/>
    <property type="molecule type" value="Genomic_DNA"/>
</dbReference>
<feature type="binding site" evidence="5">
    <location>
        <position position="210"/>
    </location>
    <ligand>
        <name>Mg(2+)</name>
        <dbReference type="ChEBI" id="CHEBI:18420"/>
    </ligand>
</feature>
<comment type="subcellular location">
    <subcellularLocation>
        <location evidence="5">Mitochondrion inner membrane</location>
        <topology evidence="5">Peripheral membrane protein</topology>
        <orientation evidence="5">Matrix side</orientation>
    </subcellularLocation>
</comment>
<dbReference type="CDD" id="cd02440">
    <property type="entry name" value="AdoMet_MTases"/>
    <property type="match status" value="1"/>
</dbReference>
<feature type="binding site" evidence="5">
    <location>
        <position position="79"/>
    </location>
    <ligand>
        <name>S-adenosyl-L-methionine</name>
        <dbReference type="ChEBI" id="CHEBI:59789"/>
    </ligand>
</feature>
<dbReference type="EC" id="2.1.1.64" evidence="5"/>
<dbReference type="OrthoDB" id="3265906at2759"/>
<evidence type="ECO:0000256" key="2">
    <source>
        <dbReference type="ARBA" id="ARBA00022679"/>
    </source>
</evidence>
<dbReference type="GO" id="GO:0046872">
    <property type="term" value="F:metal ion binding"/>
    <property type="evidence" value="ECO:0007669"/>
    <property type="project" value="UniProtKB-KW"/>
</dbReference>
<dbReference type="NCBIfam" id="TIGR01983">
    <property type="entry name" value="UbiG"/>
    <property type="match status" value="1"/>
</dbReference>
<protein>
    <recommendedName>
        <fullName evidence="5">Ubiquinone biosynthesis O-methyltransferase, mitochondrial</fullName>
    </recommendedName>
    <alternativeName>
        <fullName evidence="5">3,4-dihydroxy-5-hexaprenylbenzoate methyltransferase</fullName>
    </alternativeName>
    <alternativeName>
        <fullName evidence="5">3-demethylubiquinol 3-O-methyltransferase</fullName>
    </alternativeName>
    <alternativeName>
        <fullName evidence="5">3-demethylubiquinone 3-O-methyltransferase</fullName>
    </alternativeName>
    <alternativeName>
        <fullName evidence="5">3-demethylubiquinone-6 3-O-methyltransferase</fullName>
    </alternativeName>
    <alternativeName>
        <fullName evidence="5">Hexaprenyldihydroxybenzoate methyltransferase</fullName>
    </alternativeName>
    <alternativeName>
        <fullName evidence="5">Polyprenyldihydroxybenzoate methyltransferase</fullName>
        <shortName evidence="5">DHHB methyltransferase</shortName>
        <shortName evidence="5">DHHB-MT</shortName>
        <shortName evidence="5">DHHB-MTase</shortName>
        <ecNumber evidence="5">2.1.1.-</ecNumber>
        <ecNumber evidence="5">2.1.1.114</ecNumber>
        <ecNumber evidence="5">2.1.1.64</ecNumber>
    </alternativeName>
</protein>
<dbReference type="GO" id="GO:0061542">
    <property type="term" value="F:3-demethylubiquinol 3-O-methyltransferase activity"/>
    <property type="evidence" value="ECO:0007669"/>
    <property type="project" value="UniProtKB-UniRule"/>
</dbReference>
<keyword evidence="5" id="KW-0460">Magnesium</keyword>
<feature type="binding site" evidence="5">
    <location>
        <position position="141"/>
    </location>
    <ligand>
        <name>S-adenosyl-L-methionine</name>
        <dbReference type="ChEBI" id="CHEBI:59789"/>
    </ligand>
</feature>
<feature type="binding site" evidence="5">
    <location>
        <position position="164"/>
    </location>
    <ligand>
        <name>S-adenosyl-L-methionine</name>
        <dbReference type="ChEBI" id="CHEBI:59789"/>
    </ligand>
</feature>
<keyword evidence="1 5" id="KW-0489">Methyltransferase</keyword>
<dbReference type="Proteomes" id="UP000095009">
    <property type="component" value="Unassembled WGS sequence"/>
</dbReference>
<evidence type="ECO:0000313" key="7">
    <source>
        <dbReference type="Proteomes" id="UP000095009"/>
    </source>
</evidence>
<evidence type="ECO:0000313" key="6">
    <source>
        <dbReference type="EMBL" id="ODQ67726.1"/>
    </source>
</evidence>
<dbReference type="GO" id="GO:0032259">
    <property type="term" value="P:methylation"/>
    <property type="evidence" value="ECO:0007669"/>
    <property type="project" value="UniProtKB-KW"/>
</dbReference>
<dbReference type="GO" id="GO:0010420">
    <property type="term" value="F:polyprenyldihydroxybenzoate methyltransferase activity"/>
    <property type="evidence" value="ECO:0007669"/>
    <property type="project" value="UniProtKB-UniRule"/>
</dbReference>
<name>A0A1E3PQL6_9ASCO</name>
<dbReference type="GO" id="GO:0031314">
    <property type="term" value="C:extrinsic component of mitochondrial inner membrane"/>
    <property type="evidence" value="ECO:0007669"/>
    <property type="project" value="UniProtKB-UniRule"/>
</dbReference>
<dbReference type="Pfam" id="PF13489">
    <property type="entry name" value="Methyltransf_23"/>
    <property type="match status" value="1"/>
</dbReference>
<dbReference type="EC" id="2.1.1.114" evidence="5"/>
<comment type="subunit">
    <text evidence="5">Component of a multi-subunit COQ enzyme complex, composed of at least COQ3, COQ4, COQ5, COQ6, COQ7 and COQ9.</text>
</comment>
<feature type="binding site" evidence="5">
    <location>
        <position position="214"/>
    </location>
    <ligand>
        <name>Mg(2+)</name>
        <dbReference type="ChEBI" id="CHEBI:18420"/>
    </ligand>
</feature>
<keyword evidence="7" id="KW-1185">Reference proteome</keyword>
<evidence type="ECO:0000256" key="5">
    <source>
        <dbReference type="HAMAP-Rule" id="MF_03190"/>
    </source>
</evidence>
<dbReference type="InterPro" id="IPR029063">
    <property type="entry name" value="SAM-dependent_MTases_sf"/>
</dbReference>